<dbReference type="Proteomes" id="UP000310158">
    <property type="component" value="Unassembled WGS sequence"/>
</dbReference>
<dbReference type="AlphaFoldDB" id="A0A4S4M6J8"/>
<name>A0A4S4M6J8_9AGAM</name>
<dbReference type="InterPro" id="IPR032675">
    <property type="entry name" value="LRR_dom_sf"/>
</dbReference>
<evidence type="ECO:0000313" key="2">
    <source>
        <dbReference type="Proteomes" id="UP000310158"/>
    </source>
</evidence>
<comment type="caution">
    <text evidence="1">The sequence shown here is derived from an EMBL/GenBank/DDBJ whole genome shotgun (WGS) entry which is preliminary data.</text>
</comment>
<evidence type="ECO:0008006" key="3">
    <source>
        <dbReference type="Google" id="ProtNLM"/>
    </source>
</evidence>
<proteinExistence type="predicted"/>
<keyword evidence="2" id="KW-1185">Reference proteome</keyword>
<protein>
    <recommendedName>
        <fullName evidence="3">F-box domain-containing protein</fullName>
    </recommendedName>
</protein>
<accession>A0A4S4M6J8</accession>
<evidence type="ECO:0000313" key="1">
    <source>
        <dbReference type="EMBL" id="THH20894.1"/>
    </source>
</evidence>
<dbReference type="Gene3D" id="3.80.10.10">
    <property type="entry name" value="Ribonuclease Inhibitor"/>
    <property type="match status" value="2"/>
</dbReference>
<sequence>MHRCLDVPDILLEIIGHLLPPNDLEYSINGAAEPCPIVDAKAWQGAVALARVARSFMNPALDALWRVLPSPAHLLNCLVLSNTVSDCTSVLTCISSDQVYKNPPADDMWTRFYFYAPRIKNLWVNDDVAVAEFIFHQLSERRRAGPLLPNLKHLVWNIHDEAQRQRIFSCFSLFSSPSLEHLSINPSYLENGSVPPLSTAFPSLRELTVMLKTNDTYDNVHTEKLKPQVSELLLTSPPLTVLSVAVNLTAEALAHVSMMPQLQELDMLVSELDTRSIVSLASENSLFPALHTIDISDINLWASIGLFESFRERRDIERISVNCPNSWAPEGIMGHFCFVVSEHCSVDMLRDFDLSLNEFAEDFLDDQDPSEFPIYGIQELEPLFSFHRMEYFNFSYWKVDLDNSFLEAMPSSWPCLRHAHFWSVSKSLGLQEHAPRMTVDGLIHLAKHCPHLSYLHLDLALPSCWAAYGSFKRDWDHAQQISLPSLLLAIRLPTHHWDSSITRFLLEIFPNGQHD</sequence>
<dbReference type="SUPFAM" id="SSF52047">
    <property type="entry name" value="RNI-like"/>
    <property type="match status" value="1"/>
</dbReference>
<organism evidence="1 2">
    <name type="scientific">Bondarzewia mesenterica</name>
    <dbReference type="NCBI Taxonomy" id="1095465"/>
    <lineage>
        <taxon>Eukaryota</taxon>
        <taxon>Fungi</taxon>
        <taxon>Dikarya</taxon>
        <taxon>Basidiomycota</taxon>
        <taxon>Agaricomycotina</taxon>
        <taxon>Agaricomycetes</taxon>
        <taxon>Russulales</taxon>
        <taxon>Bondarzewiaceae</taxon>
        <taxon>Bondarzewia</taxon>
    </lineage>
</organism>
<dbReference type="OrthoDB" id="3174539at2759"/>
<reference evidence="1 2" key="1">
    <citation type="submission" date="2019-02" db="EMBL/GenBank/DDBJ databases">
        <title>Genome sequencing of the rare red list fungi Bondarzewia mesenterica.</title>
        <authorList>
            <person name="Buettner E."/>
            <person name="Kellner H."/>
        </authorList>
    </citation>
    <scope>NUCLEOTIDE SEQUENCE [LARGE SCALE GENOMIC DNA]</scope>
    <source>
        <strain evidence="1 2">DSM 108281</strain>
    </source>
</reference>
<dbReference type="EMBL" id="SGPL01000012">
    <property type="protein sequence ID" value="THH20894.1"/>
    <property type="molecule type" value="Genomic_DNA"/>
</dbReference>
<gene>
    <name evidence="1" type="ORF">EW146_g549</name>
</gene>